<proteinExistence type="predicted"/>
<accession>A0A1H8PQ35</accession>
<gene>
    <name evidence="1" type="ORF">SAMN05216404_12215</name>
</gene>
<organism evidence="1 2">
    <name type="scientific">Nitrosospira multiformis</name>
    <dbReference type="NCBI Taxonomy" id="1231"/>
    <lineage>
        <taxon>Bacteria</taxon>
        <taxon>Pseudomonadati</taxon>
        <taxon>Pseudomonadota</taxon>
        <taxon>Betaproteobacteria</taxon>
        <taxon>Nitrosomonadales</taxon>
        <taxon>Nitrosomonadaceae</taxon>
        <taxon>Nitrosospira</taxon>
    </lineage>
</organism>
<evidence type="ECO:0000313" key="1">
    <source>
        <dbReference type="EMBL" id="SEO43827.1"/>
    </source>
</evidence>
<protein>
    <submittedName>
        <fullName evidence="1">Uncharacterized protein</fullName>
    </submittedName>
</protein>
<dbReference type="EMBL" id="FOCT01000022">
    <property type="protein sequence ID" value="SEO43827.1"/>
    <property type="molecule type" value="Genomic_DNA"/>
</dbReference>
<name>A0A1H8PQ35_9PROT</name>
<dbReference type="Proteomes" id="UP000183898">
    <property type="component" value="Unassembled WGS sequence"/>
</dbReference>
<reference evidence="1 2" key="1">
    <citation type="submission" date="2016-10" db="EMBL/GenBank/DDBJ databases">
        <authorList>
            <person name="de Groot N.N."/>
        </authorList>
    </citation>
    <scope>NUCLEOTIDE SEQUENCE [LARGE SCALE GENOMIC DNA]</scope>
    <source>
        <strain evidence="1 2">Nl18</strain>
    </source>
</reference>
<sequence>MANILPLGFMTSPCLAFMGTSIPLRYVYPGRGNKLALPFLSLLHAADLCHFRNPPQTANHLCQMMAVAYL</sequence>
<evidence type="ECO:0000313" key="2">
    <source>
        <dbReference type="Proteomes" id="UP000183898"/>
    </source>
</evidence>
<dbReference type="AlphaFoldDB" id="A0A1H8PQ35"/>